<comment type="caution">
    <text evidence="7">The sequence shown here is derived from an EMBL/GenBank/DDBJ whole genome shotgun (WGS) entry which is preliminary data.</text>
</comment>
<evidence type="ECO:0000313" key="7">
    <source>
        <dbReference type="EMBL" id="KAK3385291.1"/>
    </source>
</evidence>
<evidence type="ECO:0000256" key="3">
    <source>
        <dbReference type="ARBA" id="ARBA00023004"/>
    </source>
</evidence>
<gene>
    <name evidence="7" type="ORF">B0H63DRAFT_522631</name>
</gene>
<evidence type="ECO:0000256" key="4">
    <source>
        <dbReference type="ARBA" id="ARBA00038168"/>
    </source>
</evidence>
<feature type="region of interest" description="Disordered" evidence="5">
    <location>
        <begin position="1308"/>
        <end position="1336"/>
    </location>
</feature>
<feature type="compositionally biased region" description="Pro residues" evidence="5">
    <location>
        <begin position="808"/>
        <end position="817"/>
    </location>
</feature>
<evidence type="ECO:0000313" key="8">
    <source>
        <dbReference type="Proteomes" id="UP001285441"/>
    </source>
</evidence>
<dbReference type="SUPFAM" id="SSF55856">
    <property type="entry name" value="Cytochrome b5-like heme/steroid binding domain"/>
    <property type="match status" value="1"/>
</dbReference>
<reference evidence="7" key="1">
    <citation type="journal article" date="2023" name="Mol. Phylogenet. Evol.">
        <title>Genome-scale phylogeny and comparative genomics of the fungal order Sordariales.</title>
        <authorList>
            <person name="Hensen N."/>
            <person name="Bonometti L."/>
            <person name="Westerberg I."/>
            <person name="Brannstrom I.O."/>
            <person name="Guillou S."/>
            <person name="Cros-Aarteil S."/>
            <person name="Calhoun S."/>
            <person name="Haridas S."/>
            <person name="Kuo A."/>
            <person name="Mondo S."/>
            <person name="Pangilinan J."/>
            <person name="Riley R."/>
            <person name="LaButti K."/>
            <person name="Andreopoulos B."/>
            <person name="Lipzen A."/>
            <person name="Chen C."/>
            <person name="Yan M."/>
            <person name="Daum C."/>
            <person name="Ng V."/>
            <person name="Clum A."/>
            <person name="Steindorff A."/>
            <person name="Ohm R.A."/>
            <person name="Martin F."/>
            <person name="Silar P."/>
            <person name="Natvig D.O."/>
            <person name="Lalanne C."/>
            <person name="Gautier V."/>
            <person name="Ament-Velasquez S.L."/>
            <person name="Kruys A."/>
            <person name="Hutchinson M.I."/>
            <person name="Powell A.J."/>
            <person name="Barry K."/>
            <person name="Miller A.N."/>
            <person name="Grigoriev I.V."/>
            <person name="Debuchy R."/>
            <person name="Gladieux P."/>
            <person name="Hiltunen Thoren M."/>
            <person name="Johannesson H."/>
        </authorList>
    </citation>
    <scope>NUCLEOTIDE SEQUENCE</scope>
    <source>
        <strain evidence="7">CBS 232.78</strain>
    </source>
</reference>
<feature type="domain" description="Cytochrome b5 heme-binding" evidence="6">
    <location>
        <begin position="1044"/>
        <end position="1123"/>
    </location>
</feature>
<dbReference type="Gene3D" id="3.10.120.10">
    <property type="entry name" value="Cytochrome b5-like heme/steroid binding domain"/>
    <property type="match status" value="1"/>
</dbReference>
<accession>A0AAE0NPG7</accession>
<feature type="region of interest" description="Disordered" evidence="5">
    <location>
        <begin position="754"/>
        <end position="786"/>
    </location>
</feature>
<evidence type="ECO:0000256" key="5">
    <source>
        <dbReference type="SAM" id="MobiDB-lite"/>
    </source>
</evidence>
<sequence length="1422" mass="161252">MAFRFYPNVANGAEYGLIGHSVPPEPTGAQSPWKESYGGWLHPDFQSRGHSGIAPLFPEIKRPIGLGIDLQHFRSLGPLPKPTEQDLDNIFLTERFQEKVQWGHKSWQLASLNSGVEDVAAQCPIFTVDKSTWHEVFQPHHWFDYNVHVLGNPDLGIWSINNPIVSEHFDVIIEIANRLLTHALTTRWWQALVLSPRHPLEPHESGVQLGLGYDAFKEDLDDDRGKAWRFRFLGPEDVPLTAEEVEEVRLRTLELAKNIMWSLLDQDNPNDPFILNSEEFRNWFAGTSPAGIDPQFSHINVGTLGLMTLIRLDGSFHDKTPDGAVERVSLLYVYGISIFHELAHAFFQARIVGDFDTLNGEPFMEQEFVSELGNSLESYLLGGITRVFPLGSGALKDWLGPTTSGLRSLGLFQVPFPLCAEFDSEKWTLDLHINIPRIHTYRSVSVPSVLAAAAVSQDFWGNWIAKYGRERLKVDKVITSDVVYKRGKGSRHLSLRINPAADTGLLKKPIQNLIDRAEIYKHLRPWVWQNTPYANERLRTSVAVFGFAVQQGNLKDASSMVRNLEIWVDQAGEQDQGGVFIWMALARMMRATVPYDPYGTRHVIPAGKREIRDNATLYTLTHQATAAGVRLVEPAQIYAPNDPEKVWESGFPGIVKLAPGEQLVFITPCDARLRLLTDAYNCINQYRLVEPLPSMLLQAVLSLGQSLDAQIRDYQAKGNVQYRGWLTWNFTWPLWTSLEYLAVLDPATGRAGTLAPVPPNFQRKDPETIGRTWPSPPARSPTFQRHGAGERLLIKWGVLPDPKSAAYQPPPPPPPPAGGGCGGAGSKVDPDAMDLEASKAAPQDVKMDDPDAIMQGAAVLRGFHPPHPAKHWTVGEVGNHSSVPDDVWVLVEDLRDGFNVYDVSSIYATRKKGSIEKDVRKTKNGMVLHNPRIMAFIKKNRREHYRGKLIMARDLPEITERNGEDGRPLWVYLGLDVFDLTNFPFLTTTQRKLVLSSPLGNLGKVASMYPADIHFDWLQRRLGPYRVATVKEPHANKFPNMRRQEVYTVRQIKTHIFRPTGLYAVIHNVVYDLSDYVDIHPGGSKLIMDAAGQDATVAFTSGHPEKWREYLDDMERYRIGYLVPERSARQPLRWNEIALNDYVYNISILNEPDSTKDLYHKLHNGLGMYYGQDITQQYEERKLIDPCIQLLMDQPHIAVAHLDRYAMADVPADELASHYNLQRDRDTNVRGSFGGPVGWSASEIDEYKRVWTCVNRVVYDVTDIMKYSQKSTIDKLAPYLGTECRDQDIVHDLTELGVAPVVGRLVATERGKRKRPPTEDQIEEQKEQEERAKKAQQRWDLELAREDKKMFETGCVPGRPFGFLVPRDRNKEDEVVGGEREADGEEKGEEVEEYEEGQDERADEYEEEEKEEKVKWWLRSSH</sequence>
<dbReference type="InterPro" id="IPR018506">
    <property type="entry name" value="Cyt_B5_heme-BS"/>
</dbReference>
<dbReference type="PANTHER" id="PTHR19359">
    <property type="entry name" value="CYTOCHROME B5"/>
    <property type="match status" value="1"/>
</dbReference>
<dbReference type="GO" id="GO:0046872">
    <property type="term" value="F:metal ion binding"/>
    <property type="evidence" value="ECO:0007669"/>
    <property type="project" value="UniProtKB-KW"/>
</dbReference>
<dbReference type="InterPro" id="IPR050668">
    <property type="entry name" value="Cytochrome_b5"/>
</dbReference>
<proteinExistence type="inferred from homology"/>
<reference evidence="7" key="2">
    <citation type="submission" date="2023-06" db="EMBL/GenBank/DDBJ databases">
        <authorList>
            <consortium name="Lawrence Berkeley National Laboratory"/>
            <person name="Haridas S."/>
            <person name="Hensen N."/>
            <person name="Bonometti L."/>
            <person name="Westerberg I."/>
            <person name="Brannstrom I.O."/>
            <person name="Guillou S."/>
            <person name="Cros-Aarteil S."/>
            <person name="Calhoun S."/>
            <person name="Kuo A."/>
            <person name="Mondo S."/>
            <person name="Pangilinan J."/>
            <person name="Riley R."/>
            <person name="LaButti K."/>
            <person name="Andreopoulos B."/>
            <person name="Lipzen A."/>
            <person name="Chen C."/>
            <person name="Yanf M."/>
            <person name="Daum C."/>
            <person name="Ng V."/>
            <person name="Clum A."/>
            <person name="Steindorff A."/>
            <person name="Ohm R."/>
            <person name="Martin F."/>
            <person name="Silar P."/>
            <person name="Natvig D."/>
            <person name="Lalanne C."/>
            <person name="Gautier V."/>
            <person name="Ament-velasquez S.L."/>
            <person name="Kruys A."/>
            <person name="Hutchinson M.I."/>
            <person name="Powell A.J."/>
            <person name="Barry K."/>
            <person name="Miller A.N."/>
            <person name="Grigoriev I.V."/>
            <person name="Debuchy R."/>
            <person name="Gladieux P."/>
            <person name="Thoren M.H."/>
            <person name="Johannesson H."/>
        </authorList>
    </citation>
    <scope>NUCLEOTIDE SEQUENCE</scope>
    <source>
        <strain evidence="7">CBS 232.78</strain>
    </source>
</reference>
<organism evidence="7 8">
    <name type="scientific">Podospora didyma</name>
    <dbReference type="NCBI Taxonomy" id="330526"/>
    <lineage>
        <taxon>Eukaryota</taxon>
        <taxon>Fungi</taxon>
        <taxon>Dikarya</taxon>
        <taxon>Ascomycota</taxon>
        <taxon>Pezizomycotina</taxon>
        <taxon>Sordariomycetes</taxon>
        <taxon>Sordariomycetidae</taxon>
        <taxon>Sordariales</taxon>
        <taxon>Podosporaceae</taxon>
        <taxon>Podospora</taxon>
    </lineage>
</organism>
<feature type="compositionally biased region" description="Basic and acidic residues" evidence="5">
    <location>
        <begin position="1366"/>
        <end position="1381"/>
    </location>
</feature>
<comment type="similarity">
    <text evidence="4">Belongs to the cytochrome b5 family.</text>
</comment>
<feature type="region of interest" description="Disordered" evidence="5">
    <location>
        <begin position="803"/>
        <end position="831"/>
    </location>
</feature>
<feature type="region of interest" description="Disordered" evidence="5">
    <location>
        <begin position="1362"/>
        <end position="1412"/>
    </location>
</feature>
<evidence type="ECO:0000256" key="2">
    <source>
        <dbReference type="ARBA" id="ARBA00022723"/>
    </source>
</evidence>
<keyword evidence="3" id="KW-0408">Iron</keyword>
<dbReference type="InterPro" id="IPR036400">
    <property type="entry name" value="Cyt_B5-like_heme/steroid_sf"/>
</dbReference>
<dbReference type="GO" id="GO:0020037">
    <property type="term" value="F:heme binding"/>
    <property type="evidence" value="ECO:0007669"/>
    <property type="project" value="InterPro"/>
</dbReference>
<keyword evidence="8" id="KW-1185">Reference proteome</keyword>
<evidence type="ECO:0000256" key="1">
    <source>
        <dbReference type="ARBA" id="ARBA00022617"/>
    </source>
</evidence>
<evidence type="ECO:0000259" key="6">
    <source>
        <dbReference type="PROSITE" id="PS50255"/>
    </source>
</evidence>
<dbReference type="PROSITE" id="PS50255">
    <property type="entry name" value="CYTOCHROME_B5_2"/>
    <property type="match status" value="1"/>
</dbReference>
<keyword evidence="2" id="KW-0479">Metal-binding</keyword>
<dbReference type="EMBL" id="JAULSW010000004">
    <property type="protein sequence ID" value="KAK3385291.1"/>
    <property type="molecule type" value="Genomic_DNA"/>
</dbReference>
<dbReference type="Proteomes" id="UP001285441">
    <property type="component" value="Unassembled WGS sequence"/>
</dbReference>
<feature type="compositionally biased region" description="Acidic residues" evidence="5">
    <location>
        <begin position="1382"/>
        <end position="1410"/>
    </location>
</feature>
<keyword evidence="1" id="KW-0349">Heme</keyword>
<dbReference type="GO" id="GO:0016020">
    <property type="term" value="C:membrane"/>
    <property type="evidence" value="ECO:0007669"/>
    <property type="project" value="TreeGrafter"/>
</dbReference>
<name>A0AAE0NPG7_9PEZI</name>
<dbReference type="PROSITE" id="PS00191">
    <property type="entry name" value="CYTOCHROME_B5_1"/>
    <property type="match status" value="1"/>
</dbReference>
<protein>
    <recommendedName>
        <fullName evidence="6">Cytochrome b5 heme-binding domain-containing protein</fullName>
    </recommendedName>
</protein>
<dbReference type="Pfam" id="PF00173">
    <property type="entry name" value="Cyt-b5"/>
    <property type="match status" value="1"/>
</dbReference>
<dbReference type="SMART" id="SM01117">
    <property type="entry name" value="Cyt-b5"/>
    <property type="match status" value="2"/>
</dbReference>
<feature type="compositionally biased region" description="Basic and acidic residues" evidence="5">
    <location>
        <begin position="1323"/>
        <end position="1336"/>
    </location>
</feature>
<dbReference type="InterPro" id="IPR001199">
    <property type="entry name" value="Cyt_B5-like_heme/steroid-bd"/>
</dbReference>